<proteinExistence type="predicted"/>
<evidence type="ECO:0000256" key="2">
    <source>
        <dbReference type="SAM" id="MobiDB-lite"/>
    </source>
</evidence>
<dbReference type="Proteomes" id="UP000462621">
    <property type="component" value="Unassembled WGS sequence"/>
</dbReference>
<evidence type="ECO:0000256" key="1">
    <source>
        <dbReference type="SAM" id="Coils"/>
    </source>
</evidence>
<evidence type="ECO:0000313" key="4">
    <source>
        <dbReference type="Proteomes" id="UP000462621"/>
    </source>
</evidence>
<comment type="caution">
    <text evidence="3">The sequence shown here is derived from an EMBL/GenBank/DDBJ whole genome shotgun (WGS) entry which is preliminary data.</text>
</comment>
<keyword evidence="4" id="KW-1185">Reference proteome</keyword>
<dbReference type="InterPro" id="IPR018648">
    <property type="entry name" value="DUF2076"/>
</dbReference>
<gene>
    <name evidence="3" type="ORF">F9817_14520</name>
</gene>
<keyword evidence="1" id="KW-0175">Coiled coil</keyword>
<dbReference type="Pfam" id="PF09849">
    <property type="entry name" value="DUF2076"/>
    <property type="match status" value="1"/>
</dbReference>
<protein>
    <submittedName>
        <fullName evidence="3">DUF2076 family protein</fullName>
    </submittedName>
</protein>
<dbReference type="AlphaFoldDB" id="A0A7X4LM14"/>
<organism evidence="3 4">
    <name type="scientific">Vibrio eleionomae</name>
    <dbReference type="NCBI Taxonomy" id="2653505"/>
    <lineage>
        <taxon>Bacteria</taxon>
        <taxon>Pseudomonadati</taxon>
        <taxon>Pseudomonadota</taxon>
        <taxon>Gammaproteobacteria</taxon>
        <taxon>Vibrionales</taxon>
        <taxon>Vibrionaceae</taxon>
        <taxon>Vibrio</taxon>
    </lineage>
</organism>
<feature type="coiled-coil region" evidence="1">
    <location>
        <begin position="9"/>
        <end position="79"/>
    </location>
</feature>
<feature type="compositionally biased region" description="Low complexity" evidence="2">
    <location>
        <begin position="83"/>
        <end position="129"/>
    </location>
</feature>
<dbReference type="EMBL" id="WEKT01000028">
    <property type="protein sequence ID" value="MZI94409.1"/>
    <property type="molecule type" value="Genomic_DNA"/>
</dbReference>
<evidence type="ECO:0000313" key="3">
    <source>
        <dbReference type="EMBL" id="MZI94409.1"/>
    </source>
</evidence>
<name>A0A7X4LM14_9VIBR</name>
<accession>A0A7X4LM14</accession>
<sequence length="274" mass="29495">MDTNTKQMIDDLFQRLQQAEKQNSNRDREAESLIEKHVVAQPSAPYYMAQTMIMQEATMKQLHAQVETLQRQLQQAQQQQSGGFFSNLFGGNKQQPRNQWQQGQQRAPFGQPNNGYGQGPQSGYNNYAPNGGGYNRGSSFLGGALQTAAGVAGGVVLGNLMMDMFSHHQPEEIVNIINENPDMGNMDGGFGDNMNDADFMNSGFDNSGFDNGGFDNSSMDNGFGTGGFADTGFDPSNNDNLFGGDNFGGGDDPFSGGFGGGFDGGGFDDFDDIS</sequence>
<reference evidence="3 4" key="1">
    <citation type="submission" date="2019-10" db="EMBL/GenBank/DDBJ databases">
        <title>Vibrio sp. nov. isolated from a shrimp pond.</title>
        <authorList>
            <person name="Gomez-Gil B."/>
            <person name="Enciso-Ibarra J."/>
            <person name="Enciso-Ibarra K."/>
            <person name="Bolan-Mejia C."/>
        </authorList>
    </citation>
    <scope>NUCLEOTIDE SEQUENCE [LARGE SCALE GENOMIC DNA]</scope>
    <source>
        <strain evidence="3 4">CAIM 722</strain>
    </source>
</reference>
<dbReference type="RefSeq" id="WP_161156795.1">
    <property type="nucleotide sequence ID" value="NZ_WEKT01000028.1"/>
</dbReference>
<feature type="region of interest" description="Disordered" evidence="2">
    <location>
        <begin position="83"/>
        <end position="130"/>
    </location>
</feature>